<organism evidence="3 4">
    <name type="scientific">Neoarthrinium moseri</name>
    <dbReference type="NCBI Taxonomy" id="1658444"/>
    <lineage>
        <taxon>Eukaryota</taxon>
        <taxon>Fungi</taxon>
        <taxon>Dikarya</taxon>
        <taxon>Ascomycota</taxon>
        <taxon>Pezizomycotina</taxon>
        <taxon>Sordariomycetes</taxon>
        <taxon>Xylariomycetidae</taxon>
        <taxon>Amphisphaeriales</taxon>
        <taxon>Apiosporaceae</taxon>
        <taxon>Neoarthrinium</taxon>
    </lineage>
</organism>
<protein>
    <recommendedName>
        <fullName evidence="2">SRR1-like domain-containing protein</fullName>
    </recommendedName>
</protein>
<evidence type="ECO:0000256" key="1">
    <source>
        <dbReference type="SAM" id="MobiDB-lite"/>
    </source>
</evidence>
<dbReference type="Pfam" id="PF07985">
    <property type="entry name" value="SRR1"/>
    <property type="match status" value="1"/>
</dbReference>
<evidence type="ECO:0000313" key="3">
    <source>
        <dbReference type="EMBL" id="KAI1861484.1"/>
    </source>
</evidence>
<dbReference type="EMBL" id="JAFIMR010000029">
    <property type="protein sequence ID" value="KAI1861484.1"/>
    <property type="molecule type" value="Genomic_DNA"/>
</dbReference>
<dbReference type="AlphaFoldDB" id="A0A9P9WFV6"/>
<dbReference type="Proteomes" id="UP000829685">
    <property type="component" value="Unassembled WGS sequence"/>
</dbReference>
<evidence type="ECO:0000259" key="2">
    <source>
        <dbReference type="Pfam" id="PF07985"/>
    </source>
</evidence>
<reference evidence="3" key="1">
    <citation type="submission" date="2021-03" db="EMBL/GenBank/DDBJ databases">
        <title>Revisited historic fungal species revealed as producer of novel bioactive compounds through whole genome sequencing and comparative genomics.</title>
        <authorList>
            <person name="Vignolle G.A."/>
            <person name="Hochenegger N."/>
            <person name="Mach R.L."/>
            <person name="Mach-Aigner A.R."/>
            <person name="Javad Rahimi M."/>
            <person name="Salim K.A."/>
            <person name="Chan C.M."/>
            <person name="Lim L.B.L."/>
            <person name="Cai F."/>
            <person name="Druzhinina I.S."/>
            <person name="U'Ren J.M."/>
            <person name="Derntl C."/>
        </authorList>
    </citation>
    <scope>NUCLEOTIDE SEQUENCE</scope>
    <source>
        <strain evidence="3">TUCIM 5799</strain>
    </source>
</reference>
<evidence type="ECO:0000313" key="4">
    <source>
        <dbReference type="Proteomes" id="UP000829685"/>
    </source>
</evidence>
<feature type="compositionally biased region" description="Acidic residues" evidence="1">
    <location>
        <begin position="338"/>
        <end position="348"/>
    </location>
</feature>
<proteinExistence type="predicted"/>
<dbReference type="InterPro" id="IPR012942">
    <property type="entry name" value="SRR1-like"/>
</dbReference>
<dbReference type="PANTHER" id="PTHR42080:SF1">
    <property type="entry name" value="SRR1-LIKE DOMAIN-CONTAINING PROTEIN"/>
    <property type="match status" value="1"/>
</dbReference>
<dbReference type="OrthoDB" id="5230585at2759"/>
<sequence length="392" mass="43750">MAALEPLFTREAIQTLEEELDRNGSDILMPPCRDGTRARQRNECRGPVNQDPAPGEVLKSNNIRFRGEREFEKLSGENREGEYRCVHLTTVTREGPVLSQAESTAYLAACFASYYQTPEFAWVRAALTARHNQLRDVDKIVCFGLGRLDQTVGEDEVVVEMDSDDESLAYPSNPMRQHAAAVAVAEHLEALRGDGHQVRVYAQDPLYTSTDKHVVPGAGISIVSGFGGRALLLVDENTIVMARQPAFPIREVVADLARPAAMFWTSMDVGGFRDPRSVRTDLMREDYDEQVIEDARVFTHTTLYMYKAPPQAADDTLTPGPADETANGPEPMTPSDGVSDDAEPDDWDNLASENELREIDPDENEFDFLLDNYLPDDAEIDAWNMVHKNELN</sequence>
<keyword evidence="4" id="KW-1185">Reference proteome</keyword>
<dbReference type="PANTHER" id="PTHR42080">
    <property type="entry name" value="SRR1 DOMAIN-CONTAINING PROTEIN"/>
    <property type="match status" value="1"/>
</dbReference>
<gene>
    <name evidence="3" type="ORF">JX265_009451</name>
</gene>
<feature type="domain" description="SRR1-like" evidence="2">
    <location>
        <begin position="128"/>
        <end position="257"/>
    </location>
</feature>
<accession>A0A9P9WFV6</accession>
<comment type="caution">
    <text evidence="3">The sequence shown here is derived from an EMBL/GenBank/DDBJ whole genome shotgun (WGS) entry which is preliminary data.</text>
</comment>
<feature type="region of interest" description="Disordered" evidence="1">
    <location>
        <begin position="311"/>
        <end position="363"/>
    </location>
</feature>
<name>A0A9P9WFV6_9PEZI</name>